<feature type="domain" description="DUF4326" evidence="2">
    <location>
        <begin position="20"/>
        <end position="128"/>
    </location>
</feature>
<organism evidence="3 4">
    <name type="scientific">Nocardioides anomalus</name>
    <dbReference type="NCBI Taxonomy" id="2712223"/>
    <lineage>
        <taxon>Bacteria</taxon>
        <taxon>Bacillati</taxon>
        <taxon>Actinomycetota</taxon>
        <taxon>Actinomycetes</taxon>
        <taxon>Propionibacteriales</taxon>
        <taxon>Nocardioidaceae</taxon>
        <taxon>Nocardioides</taxon>
    </lineage>
</organism>
<feature type="compositionally biased region" description="Basic and acidic residues" evidence="1">
    <location>
        <begin position="1"/>
        <end position="13"/>
    </location>
</feature>
<proteinExistence type="predicted"/>
<dbReference type="InterPro" id="IPR025475">
    <property type="entry name" value="DUF4326"/>
</dbReference>
<evidence type="ECO:0000259" key="2">
    <source>
        <dbReference type="Pfam" id="PF14216"/>
    </source>
</evidence>
<dbReference type="KEGG" id="nano:G5V58_11815"/>
<gene>
    <name evidence="3" type="ORF">G5V58_11815</name>
</gene>
<evidence type="ECO:0000313" key="3">
    <source>
        <dbReference type="EMBL" id="QIG43360.1"/>
    </source>
</evidence>
<name>A0A6G6WE92_9ACTN</name>
<feature type="region of interest" description="Disordered" evidence="1">
    <location>
        <begin position="1"/>
        <end position="27"/>
    </location>
</feature>
<dbReference type="EMBL" id="CP049257">
    <property type="protein sequence ID" value="QIG43360.1"/>
    <property type="molecule type" value="Genomic_DNA"/>
</dbReference>
<protein>
    <submittedName>
        <fullName evidence="3">DUF4326 domain-containing protein</fullName>
    </submittedName>
</protein>
<keyword evidence="4" id="KW-1185">Reference proteome</keyword>
<dbReference type="Pfam" id="PF14216">
    <property type="entry name" value="DUF4326"/>
    <property type="match status" value="1"/>
</dbReference>
<reference evidence="3 4" key="1">
    <citation type="submission" date="2020-02" db="EMBL/GenBank/DDBJ databases">
        <title>Full genome sequence of Nocardioides sp. R-3366.</title>
        <authorList>
            <person name="Im W.-T."/>
        </authorList>
    </citation>
    <scope>NUCLEOTIDE SEQUENCE [LARGE SCALE GENOMIC DNA]</scope>
    <source>
        <strain evidence="3 4">R-3366</strain>
    </source>
</reference>
<dbReference type="Proteomes" id="UP000502996">
    <property type="component" value="Chromosome"/>
</dbReference>
<dbReference type="AlphaFoldDB" id="A0A6G6WE92"/>
<accession>A0A6G6WE92</accession>
<sequence length="148" mass="16325">MVPDRPRPEERAPQRVQRRRRRGWRMPSGAVYVGRPTVWGNPFAVSRSSDFHGLPGSWFVRRPDGTTAHPDEDTQASARKKAVELYARQVLEQQGGAPSLEAIRTELAGHDLVCWCPTDQSCHADFLLAAANTAPAGTQPARTGSTRP</sequence>
<evidence type="ECO:0000313" key="4">
    <source>
        <dbReference type="Proteomes" id="UP000502996"/>
    </source>
</evidence>
<evidence type="ECO:0000256" key="1">
    <source>
        <dbReference type="SAM" id="MobiDB-lite"/>
    </source>
</evidence>